<keyword evidence="2" id="KW-0378">Hydrolase</keyword>
<evidence type="ECO:0000313" key="2">
    <source>
        <dbReference type="EMBL" id="MDQ0118110.1"/>
    </source>
</evidence>
<organism evidence="2 3">
    <name type="scientific">Pseudarthrobacter defluvii</name>
    <dbReference type="NCBI Taxonomy" id="410837"/>
    <lineage>
        <taxon>Bacteria</taxon>
        <taxon>Bacillati</taxon>
        <taxon>Actinomycetota</taxon>
        <taxon>Actinomycetes</taxon>
        <taxon>Micrococcales</taxon>
        <taxon>Micrococcaceae</taxon>
        <taxon>Pseudarthrobacter</taxon>
    </lineage>
</organism>
<accession>A0ABT9UEQ8</accession>
<evidence type="ECO:0000313" key="3">
    <source>
        <dbReference type="Proteomes" id="UP001226389"/>
    </source>
</evidence>
<evidence type="ECO:0000259" key="1">
    <source>
        <dbReference type="Pfam" id="PF04909"/>
    </source>
</evidence>
<dbReference type="InterPro" id="IPR032466">
    <property type="entry name" value="Metal_Hydrolase"/>
</dbReference>
<keyword evidence="3" id="KW-1185">Reference proteome</keyword>
<reference evidence="2 3" key="1">
    <citation type="submission" date="2023-07" db="EMBL/GenBank/DDBJ databases">
        <title>Sorghum-associated microbial communities from plants grown in Nebraska, USA.</title>
        <authorList>
            <person name="Schachtman D."/>
        </authorList>
    </citation>
    <scope>NUCLEOTIDE SEQUENCE [LARGE SCALE GENOMIC DNA]</scope>
    <source>
        <strain evidence="2 3">DS994</strain>
    </source>
</reference>
<dbReference type="EMBL" id="JAUSSY010000004">
    <property type="protein sequence ID" value="MDQ0118110.1"/>
    <property type="molecule type" value="Genomic_DNA"/>
</dbReference>
<dbReference type="Proteomes" id="UP001226389">
    <property type="component" value="Unassembled WGS sequence"/>
</dbReference>
<dbReference type="RefSeq" id="WP_307488977.1">
    <property type="nucleotide sequence ID" value="NZ_JAUSSY010000004.1"/>
</dbReference>
<name>A0ABT9UEQ8_9MICC</name>
<dbReference type="Pfam" id="PF04909">
    <property type="entry name" value="Amidohydro_2"/>
    <property type="match status" value="1"/>
</dbReference>
<dbReference type="SUPFAM" id="SSF51556">
    <property type="entry name" value="Metallo-dependent hydrolases"/>
    <property type="match status" value="1"/>
</dbReference>
<protein>
    <submittedName>
        <fullName evidence="2">TIM-barrel fold metal-dependent hydrolase</fullName>
    </submittedName>
</protein>
<proteinExistence type="predicted"/>
<comment type="caution">
    <text evidence="2">The sequence shown here is derived from an EMBL/GenBank/DDBJ whole genome shotgun (WGS) entry which is preliminary data.</text>
</comment>
<dbReference type="InterPro" id="IPR006680">
    <property type="entry name" value="Amidohydro-rel"/>
</dbReference>
<dbReference type="Gene3D" id="3.20.20.140">
    <property type="entry name" value="Metal-dependent hydrolases"/>
    <property type="match status" value="1"/>
</dbReference>
<sequence length="260" mass="27802">MIVDSHVHVGTAGVPLGPAGPAASFALWRKRAAAVGIFRGVLMAAPGGTYAAANRAVAQLALREPGGWLWYVFVNPVADRGRVDAMVAAAHARGACGIKVHWSDGPATDEVALAAERHQMPVLFDPGGDVQLVYHLAGRHPGVAWIVPHLSSFNDDWRAQKRLTDALVQLPNIFTDSSGVRYFDLLEEAVARAGSRKVLFGSDGPYLHPAPELAKIFALELPPADRDLILGGNVLRLTGPARSGRCCTDAGQDRRKKAWL</sequence>
<feature type="domain" description="Amidohydrolase-related" evidence="1">
    <location>
        <begin position="3"/>
        <end position="237"/>
    </location>
</feature>
<gene>
    <name evidence="2" type="ORF">J2T22_001287</name>
</gene>
<dbReference type="GO" id="GO:0016787">
    <property type="term" value="F:hydrolase activity"/>
    <property type="evidence" value="ECO:0007669"/>
    <property type="project" value="UniProtKB-KW"/>
</dbReference>